<dbReference type="Proteomes" id="UP000262825">
    <property type="component" value="Unassembled WGS sequence"/>
</dbReference>
<gene>
    <name evidence="2" type="ORF">SCODWIG_03459</name>
</gene>
<sequence>MSKRSNANSNSNVYTALSQITVSVWSSDKNLIQSNEIIRVHPACKISKILQYVHFLLKSTKRTDNDLCNVNAYCLLYKQKVLDLNSTIGTIKDPETSIFSLEFELDTNKANNDNGHPQIKFLSYSPQDFVVNNIKVECQINTLSSYKILNFDPIEISLNCNFSGLAKKCLNKINEFEITGSSTGTFCLNGHHTIDDIMSFNFAGKTFTDPLSVIDQRLCDILGYDLIPTDKPFVLLLFIRHKQRESKIALEFISDSELMMNQMNINENTTISDVKNFLCSVYAHATRINSKDIKLIYQGQLLDCEKEPKKKILSTITHNADSNIIREEDGTMHFKIHVSINTDGFFRYDENEPGFWTELFHNPNRFSFMNRGVNAPTPENATGRINKRENVVSNSNIVINNGTTDLSPEEYEFYTEEGDQVHRTCESYEKVYIKGSPYFIRRREFDTYNYALNVRCNVEGGEEEEEEEEDTISIDREDFRQIDNCIFLSSRVINTINDKFGVVIEKQQIVEQDDEGQLFGESGSLVINQNNNNASTNVNPLLQETRLVSRIKEFIRIFARSIYLMFRNSILGIIILTTLSSFIPVKYTIALLLINFLRALWFTNEVWDMWILFFTRNTPLGDKDYNRFRKFIVTGTIPKELRSKLKRNCIVRTILAQTLRESPELQKKIIREYLPHMHNIDNGNVITDTDQLESLVSEILENSTKNKYDELPQPDLQELFQPFFQWLNDKVENSWKNEYPTDENEGCILNTIRNYLRPLRVFVNILQRISNFLNEGIVLYFSTDTETDNFFVGILKTIVLFFLLFWPGYVMVFNRMIRASDLERERRLRREALEDNNEHAPVEQLEDNAVENVVMDEIMAEEEYEHLDSNNNEGNDNFELIEEIDGATGSVRR</sequence>
<name>A0A376BAH2_9ASCO</name>
<feature type="transmembrane region" description="Helical" evidence="1">
    <location>
        <begin position="562"/>
        <end position="583"/>
    </location>
</feature>
<dbReference type="EMBL" id="UFAJ01000841">
    <property type="protein sequence ID" value="SSD61698.1"/>
    <property type="molecule type" value="Genomic_DNA"/>
</dbReference>
<keyword evidence="1" id="KW-0812">Transmembrane</keyword>
<evidence type="ECO:0000313" key="2">
    <source>
        <dbReference type="EMBL" id="SSD61698.1"/>
    </source>
</evidence>
<dbReference type="OrthoDB" id="4066580at2759"/>
<proteinExistence type="predicted"/>
<evidence type="ECO:0000313" key="3">
    <source>
        <dbReference type="Proteomes" id="UP000262825"/>
    </source>
</evidence>
<protein>
    <submittedName>
        <fullName evidence="2">Uncharacterized protein</fullName>
    </submittedName>
</protein>
<dbReference type="AlphaFoldDB" id="A0A376BAH2"/>
<organism evidence="2 3">
    <name type="scientific">Saccharomycodes ludwigii</name>
    <dbReference type="NCBI Taxonomy" id="36035"/>
    <lineage>
        <taxon>Eukaryota</taxon>
        <taxon>Fungi</taxon>
        <taxon>Dikarya</taxon>
        <taxon>Ascomycota</taxon>
        <taxon>Saccharomycotina</taxon>
        <taxon>Saccharomycetes</taxon>
        <taxon>Saccharomycodales</taxon>
        <taxon>Saccharomycodaceae</taxon>
        <taxon>Saccharomycodes</taxon>
    </lineage>
</organism>
<keyword evidence="3" id="KW-1185">Reference proteome</keyword>
<keyword evidence="1" id="KW-1133">Transmembrane helix</keyword>
<feature type="transmembrane region" description="Helical" evidence="1">
    <location>
        <begin position="794"/>
        <end position="817"/>
    </location>
</feature>
<accession>A0A376BAH2</accession>
<reference evidence="3" key="1">
    <citation type="submission" date="2018-06" db="EMBL/GenBank/DDBJ databases">
        <authorList>
            <person name="Guldener U."/>
        </authorList>
    </citation>
    <scope>NUCLEOTIDE SEQUENCE [LARGE SCALE GENOMIC DNA]</scope>
    <source>
        <strain evidence="3">UTAD17</strain>
    </source>
</reference>
<dbReference type="VEuPathDB" id="FungiDB:SCODWIG_03459"/>
<keyword evidence="1" id="KW-0472">Membrane</keyword>
<evidence type="ECO:0000256" key="1">
    <source>
        <dbReference type="SAM" id="Phobius"/>
    </source>
</evidence>